<dbReference type="EMBL" id="JAVHJO010000012">
    <property type="protein sequence ID" value="KAK6532166.1"/>
    <property type="molecule type" value="Genomic_DNA"/>
</dbReference>
<evidence type="ECO:0000256" key="7">
    <source>
        <dbReference type="SAM" id="Phobius"/>
    </source>
</evidence>
<dbReference type="PANTHER" id="PTHR12265:SF30">
    <property type="entry name" value="TRANSMEMBRANE PROTEIN 53"/>
    <property type="match status" value="1"/>
</dbReference>
<keyword evidence="2 7" id="KW-0812">Transmembrane</keyword>
<evidence type="ECO:0000313" key="8">
    <source>
        <dbReference type="EMBL" id="KAK6532166.1"/>
    </source>
</evidence>
<proteinExistence type="predicted"/>
<evidence type="ECO:0000256" key="2">
    <source>
        <dbReference type="ARBA" id="ARBA00022692"/>
    </source>
</evidence>
<feature type="transmembrane region" description="Helical" evidence="7">
    <location>
        <begin position="178"/>
        <end position="199"/>
    </location>
</feature>
<name>A0AAV9X2G0_9PEZI</name>
<evidence type="ECO:0000256" key="1">
    <source>
        <dbReference type="ARBA" id="ARBA00004126"/>
    </source>
</evidence>
<keyword evidence="9" id="KW-1185">Reference proteome</keyword>
<gene>
    <name evidence="8" type="ORF">TWF694_003326</name>
</gene>
<dbReference type="AlphaFoldDB" id="A0AAV9X2G0"/>
<comment type="subcellular location">
    <subcellularLocation>
        <location evidence="6">Endomembrane system</location>
        <topology evidence="6">Single-pass membrane protein</topology>
    </subcellularLocation>
    <subcellularLocation>
        <location evidence="1">Nucleus membrane</location>
    </subcellularLocation>
</comment>
<protein>
    <recommendedName>
        <fullName evidence="10">Indole-diterpene biosynthesis protein PaxU</fullName>
    </recommendedName>
</protein>
<dbReference type="Proteomes" id="UP001365542">
    <property type="component" value="Unassembled WGS sequence"/>
</dbReference>
<comment type="caution">
    <text evidence="8">The sequence shown here is derived from an EMBL/GenBank/DDBJ whole genome shotgun (WGS) entry which is preliminary data.</text>
</comment>
<dbReference type="GO" id="GO:0031965">
    <property type="term" value="C:nuclear membrane"/>
    <property type="evidence" value="ECO:0007669"/>
    <property type="project" value="UniProtKB-SubCell"/>
</dbReference>
<evidence type="ECO:0000256" key="4">
    <source>
        <dbReference type="ARBA" id="ARBA00023136"/>
    </source>
</evidence>
<sequence length="284" mass="31939">MEVLAPSLSSLGFQKLSPLLLYSPGEPQDQPTPDIGKDVVRYDLVMVWGWMNASPRHLFKYLQLHRSLQPGVPIIFMQSTTASFMGFTNSLRGSFPSIYDIVKILPENPNIHAHTFSNGGASGFSQFLAFYRYQTGVPMPLKSLIIDSAPGDTKFPSALTRGVNAFMEVVRNHIIRSILYPLAYFLVTIIYLPPMLIGLENPIDSMRRTLNDETLVQEGGTRGYVFCEGDAMVAWEGIVEHADQAEDRGWKVLKKRFAGGSHVGGYRHHPEEYEEFVRQIRNSI</sequence>
<dbReference type="InterPro" id="IPR008547">
    <property type="entry name" value="DUF829_TMEM53"/>
</dbReference>
<evidence type="ECO:0000256" key="6">
    <source>
        <dbReference type="ARBA" id="ARBA00037847"/>
    </source>
</evidence>
<dbReference type="PANTHER" id="PTHR12265">
    <property type="entry name" value="TRANSMEMBRANE PROTEIN 53"/>
    <property type="match status" value="1"/>
</dbReference>
<evidence type="ECO:0000313" key="9">
    <source>
        <dbReference type="Proteomes" id="UP001365542"/>
    </source>
</evidence>
<keyword evidence="3 7" id="KW-1133">Transmembrane helix</keyword>
<keyword evidence="5" id="KW-0539">Nucleus</keyword>
<reference evidence="8 9" key="1">
    <citation type="submission" date="2019-10" db="EMBL/GenBank/DDBJ databases">
        <authorList>
            <person name="Palmer J.M."/>
        </authorList>
    </citation>
    <scope>NUCLEOTIDE SEQUENCE [LARGE SCALE GENOMIC DNA]</scope>
    <source>
        <strain evidence="8 9">TWF694</strain>
    </source>
</reference>
<evidence type="ECO:0008006" key="10">
    <source>
        <dbReference type="Google" id="ProtNLM"/>
    </source>
</evidence>
<keyword evidence="4 7" id="KW-0472">Membrane</keyword>
<evidence type="ECO:0000256" key="5">
    <source>
        <dbReference type="ARBA" id="ARBA00023242"/>
    </source>
</evidence>
<evidence type="ECO:0000256" key="3">
    <source>
        <dbReference type="ARBA" id="ARBA00022989"/>
    </source>
</evidence>
<organism evidence="8 9">
    <name type="scientific">Orbilia ellipsospora</name>
    <dbReference type="NCBI Taxonomy" id="2528407"/>
    <lineage>
        <taxon>Eukaryota</taxon>
        <taxon>Fungi</taxon>
        <taxon>Dikarya</taxon>
        <taxon>Ascomycota</taxon>
        <taxon>Pezizomycotina</taxon>
        <taxon>Orbiliomycetes</taxon>
        <taxon>Orbiliales</taxon>
        <taxon>Orbiliaceae</taxon>
        <taxon>Orbilia</taxon>
    </lineage>
</organism>
<accession>A0AAV9X2G0</accession>
<dbReference type="Pfam" id="PF05705">
    <property type="entry name" value="DUF829"/>
    <property type="match status" value="1"/>
</dbReference>